<accession>A0A1I0HHW4</accession>
<dbReference type="InterPro" id="IPR010982">
    <property type="entry name" value="Lambda_DNA-bd_dom_sf"/>
</dbReference>
<sequence>MDEILNFGSYLNELLISKGIDKKYFAAAMNINRSLLYRFLSSEQLPDVDQLHEISEKLNLRTTEQKKLQESYECTLYGWEIVTGRKLIIDLLNRMDSKIHQQGIDYQYAFRTQKLADGNTGILPVKNKQAVMSMLFSLLDSINESSDVSSVKIILQSEMKDFVNILTKILSEATHSKRELSIKHIIRFKDTLLKKNKLHNLKILSSLFPLSSFEKTYRVYYSTENSKTETYETFFPNFISIDSKTAFVFSEDFENGILYTAESSEIIKIMNEEFTKICNDCLPLFINLETYERQSLYMYEYEHMVQASTSLLHPENGFYTFPADIIRKKEKEHTAPKGVAQLLLKRIELFHQRLQKSKALEIVSLAGLKSFAETGELKIYKGIKFSKSERIRILNNLLKFVKEQENYSLYIMKENNIFYDSDFAVYTIGSELLYIVPSYTEFKVSDNIIIRDRGIVESFSDFMQSSFTAENSIVDRNEVATVISDIIDTLQ</sequence>
<dbReference type="RefSeq" id="WP_090447087.1">
    <property type="nucleotide sequence ID" value="NZ_FOHU01000044.1"/>
</dbReference>
<evidence type="ECO:0000259" key="1">
    <source>
        <dbReference type="PROSITE" id="PS50943"/>
    </source>
</evidence>
<reference evidence="2 3" key="1">
    <citation type="submission" date="2016-10" db="EMBL/GenBank/DDBJ databases">
        <authorList>
            <person name="de Groot N.N."/>
        </authorList>
    </citation>
    <scope>NUCLEOTIDE SEQUENCE [LARGE SCALE GENOMIC DNA]</scope>
    <source>
        <strain evidence="2 3">DSM 18979</strain>
    </source>
</reference>
<protein>
    <submittedName>
        <fullName evidence="2">Helix-turn-helix</fullName>
    </submittedName>
</protein>
<keyword evidence="3" id="KW-1185">Reference proteome</keyword>
<dbReference type="OrthoDB" id="1969474at2"/>
<dbReference type="PROSITE" id="PS50943">
    <property type="entry name" value="HTH_CROC1"/>
    <property type="match status" value="1"/>
</dbReference>
<dbReference type="InterPro" id="IPR001387">
    <property type="entry name" value="Cro/C1-type_HTH"/>
</dbReference>
<evidence type="ECO:0000313" key="3">
    <source>
        <dbReference type="Proteomes" id="UP000199568"/>
    </source>
</evidence>
<dbReference type="Proteomes" id="UP000199568">
    <property type="component" value="Unassembled WGS sequence"/>
</dbReference>
<dbReference type="SUPFAM" id="SSF47413">
    <property type="entry name" value="lambda repressor-like DNA-binding domains"/>
    <property type="match status" value="1"/>
</dbReference>
<dbReference type="AlphaFoldDB" id="A0A1I0HHW4"/>
<dbReference type="EMBL" id="FOHU01000044">
    <property type="protein sequence ID" value="SET82665.1"/>
    <property type="molecule type" value="Genomic_DNA"/>
</dbReference>
<dbReference type="STRING" id="426128.SAMN05660297_03627"/>
<dbReference type="GO" id="GO:0003677">
    <property type="term" value="F:DNA binding"/>
    <property type="evidence" value="ECO:0007669"/>
    <property type="project" value="InterPro"/>
</dbReference>
<feature type="domain" description="HTH cro/C1-type" evidence="1">
    <location>
        <begin position="11"/>
        <end position="65"/>
    </location>
</feature>
<organism evidence="2 3">
    <name type="scientific">Natronincola peptidivorans</name>
    <dbReference type="NCBI Taxonomy" id="426128"/>
    <lineage>
        <taxon>Bacteria</taxon>
        <taxon>Bacillati</taxon>
        <taxon>Bacillota</taxon>
        <taxon>Clostridia</taxon>
        <taxon>Peptostreptococcales</taxon>
        <taxon>Natronincolaceae</taxon>
        <taxon>Natronincola</taxon>
    </lineage>
</organism>
<gene>
    <name evidence="2" type="ORF">SAMN05660297_03627</name>
</gene>
<evidence type="ECO:0000313" key="2">
    <source>
        <dbReference type="EMBL" id="SET82665.1"/>
    </source>
</evidence>
<proteinExistence type="predicted"/>
<name>A0A1I0HHW4_9FIRM</name>